<evidence type="ECO:0000313" key="3">
    <source>
        <dbReference type="Proteomes" id="UP000198539"/>
    </source>
</evidence>
<keyword evidence="1" id="KW-0732">Signal</keyword>
<keyword evidence="3" id="KW-1185">Reference proteome</keyword>
<feature type="chain" id="PRO_5011461905" description="DUF1850 domain-containing protein" evidence="1">
    <location>
        <begin position="30"/>
        <end position="164"/>
    </location>
</feature>
<proteinExistence type="predicted"/>
<organism evidence="2 3">
    <name type="scientific">Roseicitreum antarcticum</name>
    <dbReference type="NCBI Taxonomy" id="564137"/>
    <lineage>
        <taxon>Bacteria</taxon>
        <taxon>Pseudomonadati</taxon>
        <taxon>Pseudomonadota</taxon>
        <taxon>Alphaproteobacteria</taxon>
        <taxon>Rhodobacterales</taxon>
        <taxon>Paracoccaceae</taxon>
        <taxon>Roseicitreum</taxon>
    </lineage>
</organism>
<evidence type="ECO:0000313" key="2">
    <source>
        <dbReference type="EMBL" id="SDX43450.1"/>
    </source>
</evidence>
<dbReference type="Proteomes" id="UP000198539">
    <property type="component" value="Unassembled WGS sequence"/>
</dbReference>
<dbReference type="AlphaFoldDB" id="A0A1H3BN69"/>
<dbReference type="InterPro" id="IPR015001">
    <property type="entry name" value="DUF1850"/>
</dbReference>
<dbReference type="STRING" id="564137.SAMN04488238_108122"/>
<feature type="signal peptide" evidence="1">
    <location>
        <begin position="1"/>
        <end position="29"/>
    </location>
</feature>
<gene>
    <name evidence="2" type="ORF">SAMN04488238_108122</name>
</gene>
<evidence type="ECO:0008006" key="4">
    <source>
        <dbReference type="Google" id="ProtNLM"/>
    </source>
</evidence>
<dbReference type="RefSeq" id="WP_223814311.1">
    <property type="nucleotide sequence ID" value="NZ_CP061498.1"/>
</dbReference>
<reference evidence="2 3" key="1">
    <citation type="submission" date="2016-10" db="EMBL/GenBank/DDBJ databases">
        <authorList>
            <person name="de Groot N.N."/>
        </authorList>
    </citation>
    <scope>NUCLEOTIDE SEQUENCE [LARGE SCALE GENOMIC DNA]</scope>
    <source>
        <strain evidence="2 3">CGMCC 1.8894</strain>
    </source>
</reference>
<name>A0A1H3BN69_9RHOB</name>
<dbReference type="EMBL" id="FNOM01000008">
    <property type="protein sequence ID" value="SDX43450.1"/>
    <property type="molecule type" value="Genomic_DNA"/>
</dbReference>
<dbReference type="Pfam" id="PF08905">
    <property type="entry name" value="DUF1850"/>
    <property type="match status" value="1"/>
</dbReference>
<protein>
    <recommendedName>
        <fullName evidence="4">DUF1850 domain-containing protein</fullName>
    </recommendedName>
</protein>
<sequence>MRHVASGRPCGVALSFGIALAVISLPAQADTLQITGADGESLAAMPFPQGVEICLRWSHSVTLGAVADCFENRSGALTLMRSYLHDFAAGLGEVAGRGTLTSAPDGGYWITGMDEALPANSLALRVGPARVGHRIDHPGGTLDLSAIAANTRVTLTLSSDQDSP</sequence>
<evidence type="ECO:0000256" key="1">
    <source>
        <dbReference type="SAM" id="SignalP"/>
    </source>
</evidence>
<accession>A0A1H3BN69</accession>